<organism evidence="3 4">
    <name type="scientific">Caulifigura coniformis</name>
    <dbReference type="NCBI Taxonomy" id="2527983"/>
    <lineage>
        <taxon>Bacteria</taxon>
        <taxon>Pseudomonadati</taxon>
        <taxon>Planctomycetota</taxon>
        <taxon>Planctomycetia</taxon>
        <taxon>Planctomycetales</taxon>
        <taxon>Planctomycetaceae</taxon>
        <taxon>Caulifigura</taxon>
    </lineage>
</organism>
<dbReference type="InParanoid" id="A0A517S7L6"/>
<dbReference type="Gene3D" id="1.10.287.470">
    <property type="entry name" value="Helix hairpin bin"/>
    <property type="match status" value="1"/>
</dbReference>
<reference evidence="3 4" key="1">
    <citation type="submission" date="2019-02" db="EMBL/GenBank/DDBJ databases">
        <title>Deep-cultivation of Planctomycetes and their phenomic and genomic characterization uncovers novel biology.</title>
        <authorList>
            <person name="Wiegand S."/>
            <person name="Jogler M."/>
            <person name="Boedeker C."/>
            <person name="Pinto D."/>
            <person name="Vollmers J."/>
            <person name="Rivas-Marin E."/>
            <person name="Kohn T."/>
            <person name="Peeters S.H."/>
            <person name="Heuer A."/>
            <person name="Rast P."/>
            <person name="Oberbeckmann S."/>
            <person name="Bunk B."/>
            <person name="Jeske O."/>
            <person name="Meyerdierks A."/>
            <person name="Storesund J.E."/>
            <person name="Kallscheuer N."/>
            <person name="Luecker S."/>
            <person name="Lage O.M."/>
            <person name="Pohl T."/>
            <person name="Merkel B.J."/>
            <person name="Hornburger P."/>
            <person name="Mueller R.-W."/>
            <person name="Bruemmer F."/>
            <person name="Labrenz M."/>
            <person name="Spormann A.M."/>
            <person name="Op den Camp H."/>
            <person name="Overmann J."/>
            <person name="Amann R."/>
            <person name="Jetten M.S.M."/>
            <person name="Mascher T."/>
            <person name="Medema M.H."/>
            <person name="Devos D.P."/>
            <person name="Kaster A.-K."/>
            <person name="Ovreas L."/>
            <person name="Rohde M."/>
            <person name="Galperin M.Y."/>
            <person name="Jogler C."/>
        </authorList>
    </citation>
    <scope>NUCLEOTIDE SEQUENCE [LARGE SCALE GENOMIC DNA]</scope>
    <source>
        <strain evidence="3 4">Pan44</strain>
    </source>
</reference>
<dbReference type="GO" id="GO:0015679">
    <property type="term" value="P:plasma membrane copper ion transport"/>
    <property type="evidence" value="ECO:0007669"/>
    <property type="project" value="TreeGrafter"/>
</dbReference>
<dbReference type="InterPro" id="IPR058792">
    <property type="entry name" value="Beta-barrel_RND_2"/>
</dbReference>
<accession>A0A517S7L6</accession>
<name>A0A517S7L6_9PLAN</name>
<dbReference type="AlphaFoldDB" id="A0A517S7L6"/>
<dbReference type="InterPro" id="IPR051909">
    <property type="entry name" value="MFP_Cation_Efflux"/>
</dbReference>
<gene>
    <name evidence="3" type="ORF">Pan44_01250</name>
</gene>
<dbReference type="Pfam" id="PF25954">
    <property type="entry name" value="Beta-barrel_RND_2"/>
    <property type="match status" value="1"/>
</dbReference>
<dbReference type="SUPFAM" id="SSF111369">
    <property type="entry name" value="HlyD-like secretion proteins"/>
    <property type="match status" value="2"/>
</dbReference>
<dbReference type="Gene3D" id="2.40.50.100">
    <property type="match status" value="1"/>
</dbReference>
<evidence type="ECO:0000256" key="1">
    <source>
        <dbReference type="ARBA" id="ARBA00022448"/>
    </source>
</evidence>
<feature type="domain" description="CusB-like beta-barrel" evidence="2">
    <location>
        <begin position="308"/>
        <end position="351"/>
    </location>
</feature>
<sequence>MRWQAFLILLLLPGLTRADDLVVERAVLSLIEHADVPAEQAGRIDKLLVREGEVVLPGQALVQLDDREARLAGARARLELESARFLAADKSHLLAALKAAEKQKQIAVEQQIEFDVAQSEALNDVAVRAAAKSRDVADNEYQRAQRSREASKNSVSESTLDGLRLELEKATLAHEQTEFQLSVLKLKLEAKKASMRTQGLAVEEAELAVQEAQAQLELAGLQAELKRNNVDAAALNFAQRAAVSPIEGVVVELPRRAGEWVQPGDKVARVIRLNRLRAEGFLPLAAASGSLVGRNAIVDVSRSDEGVRSLDGRITFVSPDVDPINQEVRVWVEFDNPEGTLLPGLRATIRVPGVDASKAR</sequence>
<dbReference type="RefSeq" id="WP_145026207.1">
    <property type="nucleotide sequence ID" value="NZ_CP036271.1"/>
</dbReference>
<dbReference type="OrthoDB" id="259511at2"/>
<evidence type="ECO:0000259" key="2">
    <source>
        <dbReference type="Pfam" id="PF25954"/>
    </source>
</evidence>
<protein>
    <submittedName>
        <fullName evidence="3">HlyD family secretion protein</fullName>
    </submittedName>
</protein>
<dbReference type="PANTHER" id="PTHR30097">
    <property type="entry name" value="CATION EFFLUX SYSTEM PROTEIN CUSB"/>
    <property type="match status" value="1"/>
</dbReference>
<evidence type="ECO:0000313" key="4">
    <source>
        <dbReference type="Proteomes" id="UP000315700"/>
    </source>
</evidence>
<dbReference type="KEGG" id="ccos:Pan44_01250"/>
<dbReference type="Proteomes" id="UP000315700">
    <property type="component" value="Chromosome"/>
</dbReference>
<dbReference type="PANTHER" id="PTHR30097:SF4">
    <property type="entry name" value="SLR6042 PROTEIN"/>
    <property type="match status" value="1"/>
</dbReference>
<dbReference type="GO" id="GO:0030313">
    <property type="term" value="C:cell envelope"/>
    <property type="evidence" value="ECO:0007669"/>
    <property type="project" value="TreeGrafter"/>
</dbReference>
<evidence type="ECO:0000313" key="3">
    <source>
        <dbReference type="EMBL" id="QDT52116.1"/>
    </source>
</evidence>
<dbReference type="EMBL" id="CP036271">
    <property type="protein sequence ID" value="QDT52116.1"/>
    <property type="molecule type" value="Genomic_DNA"/>
</dbReference>
<keyword evidence="4" id="KW-1185">Reference proteome</keyword>
<dbReference type="GO" id="GO:0060003">
    <property type="term" value="P:copper ion export"/>
    <property type="evidence" value="ECO:0007669"/>
    <property type="project" value="TreeGrafter"/>
</dbReference>
<proteinExistence type="predicted"/>
<keyword evidence="1" id="KW-0813">Transport</keyword>
<dbReference type="Gene3D" id="2.40.30.170">
    <property type="match status" value="1"/>
</dbReference>